<dbReference type="PROSITE" id="PS50181">
    <property type="entry name" value="FBOX"/>
    <property type="match status" value="1"/>
</dbReference>
<dbReference type="AlphaFoldDB" id="A0A8H3WK95"/>
<evidence type="ECO:0000313" key="3">
    <source>
        <dbReference type="Proteomes" id="UP000434172"/>
    </source>
</evidence>
<dbReference type="Proteomes" id="UP000434172">
    <property type="component" value="Unassembled WGS sequence"/>
</dbReference>
<feature type="domain" description="F-box" evidence="1">
    <location>
        <begin position="43"/>
        <end position="91"/>
    </location>
</feature>
<reference evidence="2 3" key="1">
    <citation type="submission" date="2019-12" db="EMBL/GenBank/DDBJ databases">
        <title>A genome sequence resource for the geographically widespread anthracnose pathogen Colletotrichum asianum.</title>
        <authorList>
            <person name="Meng Y."/>
        </authorList>
    </citation>
    <scope>NUCLEOTIDE SEQUENCE [LARGE SCALE GENOMIC DNA]</scope>
    <source>
        <strain evidence="2 3">ICMP 18580</strain>
    </source>
</reference>
<evidence type="ECO:0000313" key="2">
    <source>
        <dbReference type="EMBL" id="KAF0329563.1"/>
    </source>
</evidence>
<evidence type="ECO:0000259" key="1">
    <source>
        <dbReference type="PROSITE" id="PS50181"/>
    </source>
</evidence>
<dbReference type="SUPFAM" id="SSF81383">
    <property type="entry name" value="F-box domain"/>
    <property type="match status" value="1"/>
</dbReference>
<dbReference type="InterPro" id="IPR001810">
    <property type="entry name" value="F-box_dom"/>
</dbReference>
<accession>A0A8H3WK95</accession>
<dbReference type="OrthoDB" id="4851738at2759"/>
<organism evidence="2 3">
    <name type="scientific">Colletotrichum asianum</name>
    <dbReference type="NCBI Taxonomy" id="702518"/>
    <lineage>
        <taxon>Eukaryota</taxon>
        <taxon>Fungi</taxon>
        <taxon>Dikarya</taxon>
        <taxon>Ascomycota</taxon>
        <taxon>Pezizomycotina</taxon>
        <taxon>Sordariomycetes</taxon>
        <taxon>Hypocreomycetidae</taxon>
        <taxon>Glomerellales</taxon>
        <taxon>Glomerellaceae</taxon>
        <taxon>Colletotrichum</taxon>
        <taxon>Colletotrichum gloeosporioides species complex</taxon>
    </lineage>
</organism>
<protein>
    <recommendedName>
        <fullName evidence="1">F-box domain-containing protein</fullName>
    </recommendedName>
</protein>
<sequence>MAPSQSGHAIVRYRRHTPSPEKGRFCTGYSTIYQAKWDENKEKCIIYRLPHEILLCVMKCLDAPSMYMARQACSLLRSFYNDFSFRYFHYVLRDKQDHIVPGAPLGFQHCVLVEHRSNIIKLLQSDEKCRRRHVSIVSETCRQPGISHRGDARQVVFRSDECWDVLGIREGEEQPTIYQRWPPMNNEWTIKVAILTEGQVVTMDLLRQGLKRIDSLLCPHTRSPQEILMKPFCRRRCVCFRESTGAVQRCYGHPRPRQRTDCCACLQVLSKDEAAVGMLMASTASHAVRCARCNIHYDWTLDEGRIILSVKGPVERFPAMLYERSLTGAYVA</sequence>
<proteinExistence type="predicted"/>
<keyword evidence="3" id="KW-1185">Reference proteome</keyword>
<name>A0A8H3WK95_9PEZI</name>
<dbReference type="CDD" id="cd09917">
    <property type="entry name" value="F-box_SF"/>
    <property type="match status" value="1"/>
</dbReference>
<dbReference type="InterPro" id="IPR036047">
    <property type="entry name" value="F-box-like_dom_sf"/>
</dbReference>
<gene>
    <name evidence="2" type="ORF">GQ607_003131</name>
</gene>
<dbReference type="EMBL" id="WOWK01000011">
    <property type="protein sequence ID" value="KAF0329563.1"/>
    <property type="molecule type" value="Genomic_DNA"/>
</dbReference>
<comment type="caution">
    <text evidence="2">The sequence shown here is derived from an EMBL/GenBank/DDBJ whole genome shotgun (WGS) entry which is preliminary data.</text>
</comment>